<dbReference type="InterPro" id="IPR011009">
    <property type="entry name" value="Kinase-like_dom_sf"/>
</dbReference>
<dbReference type="SUPFAM" id="SSF56112">
    <property type="entry name" value="Protein kinase-like (PK-like)"/>
    <property type="match status" value="1"/>
</dbReference>
<evidence type="ECO:0000259" key="7">
    <source>
        <dbReference type="PROSITE" id="PS50011"/>
    </source>
</evidence>
<evidence type="ECO:0000313" key="9">
    <source>
        <dbReference type="Proteomes" id="UP000179807"/>
    </source>
</evidence>
<dbReference type="SMART" id="SM00220">
    <property type="entry name" value="S_TKc"/>
    <property type="match status" value="1"/>
</dbReference>
<sequence length="354" mass="39145">MTFSENSLTQNKQTNLKQTNISKSMSQSAVTTAEKSYKFSHRSSLTSIQAGIYIRQFQNTKLHDGVDIPNLEKDFNTTMGIKSPFIVNYQCYKEKPDHVALIRPFVHGYSLLSYIKKHGALKLQLVLNTAAQIAIAVREMHHHDVEAKALLAQNVIVLPDGHIQLVDVGFEAIKNDSIGIIQSPAALLFLGPEGAKGNYNSTKELDIWNFGVLIFLMATGDLPFVDSNLPKMMKNITAGDFSINSDVITDDRLRSIVSKMLVADPSKRPSIDIVKSEIEAARQAFKNSTVKLPSAMMMSHGQLAPMVMQTAAVAKSEKFHTPVVKDDANNKMIIMPKTRKVNSLNGVVFKRAGM</sequence>
<dbReference type="GO" id="GO:0005524">
    <property type="term" value="F:ATP binding"/>
    <property type="evidence" value="ECO:0007669"/>
    <property type="project" value="UniProtKB-KW"/>
</dbReference>
<dbReference type="EMBL" id="MLAK01000314">
    <property type="protein sequence ID" value="OHT14837.1"/>
    <property type="molecule type" value="Genomic_DNA"/>
</dbReference>
<evidence type="ECO:0000256" key="3">
    <source>
        <dbReference type="ARBA" id="ARBA00022741"/>
    </source>
</evidence>
<name>A0A1J4KZ21_9EUKA</name>
<dbReference type="GO" id="GO:0035556">
    <property type="term" value="P:intracellular signal transduction"/>
    <property type="evidence" value="ECO:0007669"/>
    <property type="project" value="TreeGrafter"/>
</dbReference>
<feature type="domain" description="Protein kinase" evidence="7">
    <location>
        <begin position="1"/>
        <end position="285"/>
    </location>
</feature>
<evidence type="ECO:0000256" key="4">
    <source>
        <dbReference type="ARBA" id="ARBA00022777"/>
    </source>
</evidence>
<evidence type="ECO:0000256" key="6">
    <source>
        <dbReference type="SAM" id="MobiDB-lite"/>
    </source>
</evidence>
<dbReference type="Gene3D" id="1.10.510.10">
    <property type="entry name" value="Transferase(Phosphotransferase) domain 1"/>
    <property type="match status" value="1"/>
</dbReference>
<dbReference type="RefSeq" id="XP_068367973.1">
    <property type="nucleotide sequence ID" value="XM_068498017.1"/>
</dbReference>
<keyword evidence="9" id="KW-1185">Reference proteome</keyword>
<keyword evidence="5" id="KW-0067">ATP-binding</keyword>
<evidence type="ECO:0000256" key="2">
    <source>
        <dbReference type="ARBA" id="ARBA00022679"/>
    </source>
</evidence>
<gene>
    <name evidence="8" type="ORF">TRFO_14792</name>
</gene>
<feature type="region of interest" description="Disordered" evidence="6">
    <location>
        <begin position="1"/>
        <end position="24"/>
    </location>
</feature>
<dbReference type="GO" id="GO:0004674">
    <property type="term" value="F:protein serine/threonine kinase activity"/>
    <property type="evidence" value="ECO:0007669"/>
    <property type="project" value="UniProtKB-KW"/>
</dbReference>
<dbReference type="GeneID" id="94832721"/>
<dbReference type="PROSITE" id="PS50011">
    <property type="entry name" value="PROTEIN_KINASE_DOM"/>
    <property type="match status" value="1"/>
</dbReference>
<dbReference type="GO" id="GO:0005737">
    <property type="term" value="C:cytoplasm"/>
    <property type="evidence" value="ECO:0007669"/>
    <property type="project" value="TreeGrafter"/>
</dbReference>
<evidence type="ECO:0000256" key="1">
    <source>
        <dbReference type="ARBA" id="ARBA00022527"/>
    </source>
</evidence>
<organism evidence="8 9">
    <name type="scientific">Tritrichomonas foetus</name>
    <dbReference type="NCBI Taxonomy" id="1144522"/>
    <lineage>
        <taxon>Eukaryota</taxon>
        <taxon>Metamonada</taxon>
        <taxon>Parabasalia</taxon>
        <taxon>Tritrichomonadida</taxon>
        <taxon>Tritrichomonadidae</taxon>
        <taxon>Tritrichomonas</taxon>
    </lineage>
</organism>
<accession>A0A1J4KZ21</accession>
<keyword evidence="2" id="KW-0808">Transferase</keyword>
<evidence type="ECO:0000313" key="8">
    <source>
        <dbReference type="EMBL" id="OHT14837.1"/>
    </source>
</evidence>
<proteinExistence type="predicted"/>
<dbReference type="PANTHER" id="PTHR24346:SF82">
    <property type="entry name" value="KP78A-RELATED"/>
    <property type="match status" value="1"/>
</dbReference>
<dbReference type="Proteomes" id="UP000179807">
    <property type="component" value="Unassembled WGS sequence"/>
</dbReference>
<dbReference type="InterPro" id="IPR000719">
    <property type="entry name" value="Prot_kinase_dom"/>
</dbReference>
<keyword evidence="4" id="KW-0418">Kinase</keyword>
<keyword evidence="1" id="KW-0723">Serine/threonine-protein kinase</keyword>
<dbReference type="AlphaFoldDB" id="A0A1J4KZ21"/>
<reference evidence="8" key="1">
    <citation type="submission" date="2016-10" db="EMBL/GenBank/DDBJ databases">
        <authorList>
            <person name="Benchimol M."/>
            <person name="Almeida L.G."/>
            <person name="Vasconcelos A.T."/>
            <person name="Perreira-Neves A."/>
            <person name="Rosa I.A."/>
            <person name="Tasca T."/>
            <person name="Bogo M.R."/>
            <person name="de Souza W."/>
        </authorList>
    </citation>
    <scope>NUCLEOTIDE SEQUENCE [LARGE SCALE GENOMIC DNA]</scope>
    <source>
        <strain evidence="8">K</strain>
    </source>
</reference>
<protein>
    <recommendedName>
        <fullName evidence="7">Protein kinase domain-containing protein</fullName>
    </recommendedName>
</protein>
<dbReference type="Pfam" id="PF00069">
    <property type="entry name" value="Pkinase"/>
    <property type="match status" value="1"/>
</dbReference>
<dbReference type="PANTHER" id="PTHR24346">
    <property type="entry name" value="MAP/MICROTUBULE AFFINITY-REGULATING KINASE"/>
    <property type="match status" value="1"/>
</dbReference>
<dbReference type="VEuPathDB" id="TrichDB:TRFO_14792"/>
<comment type="caution">
    <text evidence="8">The sequence shown here is derived from an EMBL/GenBank/DDBJ whole genome shotgun (WGS) entry which is preliminary data.</text>
</comment>
<keyword evidence="3" id="KW-0547">Nucleotide-binding</keyword>
<evidence type="ECO:0000256" key="5">
    <source>
        <dbReference type="ARBA" id="ARBA00022840"/>
    </source>
</evidence>